<reference evidence="1 2" key="1">
    <citation type="submission" date="2019-06" db="EMBL/GenBank/DDBJ databases">
        <title>Genome sequence analysis of &gt;100 Bacillus licheniformis strains suggests intrinsic resistance to this species.</title>
        <authorList>
            <person name="Wels M."/>
            <person name="Siezen R.J."/>
            <person name="Johansen E."/>
            <person name="Stuer-Lauridsen B."/>
            <person name="Bjerre K."/>
            <person name="Nielsen B.K.K."/>
        </authorList>
    </citation>
    <scope>NUCLEOTIDE SEQUENCE [LARGE SCALE GENOMIC DNA]</scope>
    <source>
        <strain evidence="1 2">BAC-15381</strain>
    </source>
</reference>
<protein>
    <submittedName>
        <fullName evidence="1">Uncharacterized protein</fullName>
    </submittedName>
</protein>
<accession>A0ABY3FZ15</accession>
<evidence type="ECO:0000313" key="1">
    <source>
        <dbReference type="EMBL" id="TWL39527.1"/>
    </source>
</evidence>
<dbReference type="Proteomes" id="UP000429980">
    <property type="component" value="Unassembled WGS sequence"/>
</dbReference>
<gene>
    <name evidence="1" type="ORF">CHCC15381_4093</name>
</gene>
<organism evidence="1 2">
    <name type="scientific">Bacillus paralicheniformis</name>
    <dbReference type="NCBI Taxonomy" id="1648923"/>
    <lineage>
        <taxon>Bacteria</taxon>
        <taxon>Bacillati</taxon>
        <taxon>Bacillota</taxon>
        <taxon>Bacilli</taxon>
        <taxon>Bacillales</taxon>
        <taxon>Bacillaceae</taxon>
        <taxon>Bacillus</taxon>
    </lineage>
</organism>
<evidence type="ECO:0000313" key="2">
    <source>
        <dbReference type="Proteomes" id="UP000429980"/>
    </source>
</evidence>
<keyword evidence="2" id="KW-1185">Reference proteome</keyword>
<dbReference type="RefSeq" id="WP_165973173.1">
    <property type="nucleotide sequence ID" value="NZ_CP104093.1"/>
</dbReference>
<comment type="caution">
    <text evidence="1">The sequence shown here is derived from an EMBL/GenBank/DDBJ whole genome shotgun (WGS) entry which is preliminary data.</text>
</comment>
<name>A0ABY3FZ15_9BACI</name>
<proteinExistence type="predicted"/>
<sequence>MAKSIDQIQKVNYGKIDFDSWVDALNEYLNCLYDIGDTVTLSRDSRVNDEKFLWVS</sequence>
<dbReference type="EMBL" id="NILF01000033">
    <property type="protein sequence ID" value="TWL39527.1"/>
    <property type="molecule type" value="Genomic_DNA"/>
</dbReference>